<sequence length="7773" mass="860079">MTMGREVLLSLQAADGEDNPDTTMQDPHSVVPEEIQQCVHDVFAQDFQSRSGTSAICSWDGEMTYGELDEASTRLACYLASLAVGPESLVLLCFEKSMWAVVAMLAVLKAGGAFVPLDPGHPTSRHEEIFKQTEAKMVLSSVQHSGLWGNSPRSVVVVSEASISQLPPPVKEMRSAVTPSNAAYVIFTSGSTGVPKGVVLEHQTVITSCLGHGKAFGFTKDTRMLQFASYTFDACIAEILTTLLHGGCVCVPSESSRHDDLATAMSSMDVNWALLTPTVARLVDPSKITSLKVLVFIGEQVSTADTERWGDVQLINGYGPTECCVFCTAHVGANGFRTGNIGKSIASVSWVVDPENHNKLAPLGSVGELLIEGPILARGYLNDQAKTDAAFIEDPTWLVEGGGGHPGRRGRLYKTGDLVRYDSDGNLIYVGRKDGQVKVRGQRVELGEIEHHVRECMPDARQVVVEMIEPGGEKDKAMLAAFIQLHDDSSTLVDIAGQDNSEPQDLFSAKIRESLAEQLPGYMVPSVFFALRHIPINASGKTDRKRLREIGVSFSIQQLVRMQASSQESKQRPLTGMECKLKTLIAKVLNLPFSDIRMDDSLLRLGGDSISAMQLVSLCRANDISLTTKDVLKARHIEELATFIKPNLESEFEETTNMDQAGLAFELSPIQQMYIGKFPSRDDCFDQCFYLRLTRPVSPSAMSQALEVVVRDHAALRARIVRQADNSWRQIITDDVSGSLRWQCHQLDDADAVEELVADSRRSLDFGAGPIVAANLCEIDNVQTFFITIHHLFVDLVSWRIILQDIEELLLNGNVSCFPSTSFQTWCQLQLKYARRWLTPETVLPFDINPPFLSFWGLGDQLDAWHDTIQREIILDTRTTTSLLGECNQRFCTEPVELFIAGLIQSFHHEFKDRDIPTVFNEGHGRELWDEKLDLSRTVGWFTTLSPIQCNRETTGNITDTIRRVKDCRRSLPHKGWSYFTSRFLNSEGIVAFQSQTPLEILLNYHGIYQQFERPDALFQQEDFPGNQDLNVSLQGGRFAIFVVSIAIEMGKAVVSFTYNRQVKHQDRIARWIQKYSTALHDIVAATQGKSRQLTLSDLPLSFQDYNDLDRFVGETLPSLGISKIEDVENAYQCSSMQQAILFDRMNHPDHYWIRVGFELIQTDHRPAITTWKLQRSWKAIVNRHTILRTTFVLDCPGISGPVQIVLRERDAGVAHVSVEDPISAASLFTNHQNVPEVHRHGLEHHLTIYKMMDGTLFCVLEINHAIIDGYSLSLLFHELGDACSGLLEPASAPPYGDFVSFIQHRDISESLKYWKGYLHGVEPCLYPSLYAAYGKVEDDMVLRVDVPFEASIELRSFCNSYEFTPFTVIQAAWALTLSKVSNTTSACFGYLSSGRHLPVNRIEDMVGPTISMIVCLVSVRGSLKILEMLQKVQIDTMEGDSHQPCSLASIQNALGLGERRLFSTSISFQKPIDGSRGQNRDVIIQRRHEHDPSEYDVTVHVDESESSYEMALTYRTARLSTFEAKSTAITFSQAIQAIVGNPDARIQDISLVSKKELEKIFEKNSKVSASMEQCIHGLIRRNTRNESSSPAICSWDGEMSYGELDEASTSLAGLLVNLGIKPEDIVPLCFEKSMWTVVAMLAVLKAGGAFVPLDPEHPAGRQEEIFKQTGAKVVLTSAQGSTLWESLPCNVVLVSKASIGQLPLSNEIRSTVTPRNAAYIIFTSGSTGVPKGVVLEHQTVITSCLGHGKAFGFTKDTRMLQFASYTFDACIAEILTTLLHSGCVCIPSEHGRCNDLAISIKSMDVNWALLTPTVARLLDPSTVSLKALVFIGEQVSTADTERWGDVQLINGYGPTECCVFCTAHVGANGFRTGNIGKSIASVSWVVDPENHNKLAPLGSVGELLIEGPILARGYLNDQAKTDAAFIEDPTWLVEGGGGHPGRRGRLYKTGDLVRYDSDGNLIYVGRKDGQVKVRGQRVELGEIEHHVQECMPKAQQVAVEVILPAEEPDSAMLAAFLKLDEELYNTHLTRNAIGDGSIVHLPLAEVEEKLAERLPKHMVPTVFFALRTLPMTASGKTDRKQLREIGASFSAQQLAEIRTTRQNLKRCPSTNMELALRQLWAKVLQVEVETIGLDDSFFQLGGDSIAAMKLVAEARRNGMELSVANIFQNSTLKALAMLGSKDTRNFRNEIESFSILGPGVSVANVREEVASICNIDVGMVEDIYPCSPVQEGMISLTLKRSGDYVMRSVLELQDNVDQSGFQVAWEQVARSIPTLRTRIVQHSSLGLLQAVIEEKIRWMNGEGLENYLQLDKAISMDLGEPLVRYALVKEPQRDKLWFVWTVHHALYDGWSLPRILDAVRTVYTGGVLEPLPKFNVFIEHISQQDPEAMKAYWQESLAEHRTTPFPLVPADTYQPLADGTAEYRCALIPKMASNITPSTLIRAAWAIVASCHTNSNDVVFGATVSGRNAPVAGIEDIVGPAIATVPLRVRVMGDQSVCAFLEGLQRQATDMIPFEQAGIQRISKMGIDAENASKFQTLLVVQPADDALESDTVLGEWHNLSDLRAFATYSLVLQCTVNAERCQTIAAFDTRVIPHWLVENILGQFGSALQQLAGASPESKVGDMDILPSKEKERIWNLNDGITRGVERGVLGLFNEQAQTQPDAPAIYSWDGRMTYGELDKTSTRLSCYLASLGVGPESLVPLCFEKSVWAVVAMLAVLKAGGAFAPLDPGHPTNRQEEVFKQTGARVVLTSAQCSRLWESLPYNVVAVSAASISQLPAVVDKLHVGVTPRNAAYVIFTSGSTGVPKGVVLEHQAVVTGCLGHGKAFGVRRDTRMLQFASYTFDACIAEILTTLLHGGCVCIPSEHGRRNDLAKSINRMSANCAILTPTVARLLDPEQVTSLKTLVLGGERVSSSDCDRWTGKVNVINGYGPAECCVCSAAYTIDNSQTFASGTIGRSVASVSWIVDPENHNKLAPLGSVGELLIEGPILARGYLNDQAKTDAAFIEDPTWLVEGGGGHPGRRGRLYKTGDLVRYDSDGNLIYVGRKDGQVKVRGQRVELGEVEHHVRECMPDARQVVVEMIEPGGEKDKAMLAAFFQHIEKTDSLLVDSVLEDSSAAQAVFPVGLETRLAERLPGHMVPTVFFELRQFPQTASGKTNRRRLREIGASFSAQDLAQARTSSHGPKRQPSTETERSLQQLWARVLNIEPDSIGLDDSFFRLGGDSITAMRISSSARALHLNISTSDILRKKTINQIACHVTLFDHYQVKQAEESMNMVFSLSPVQLLYFHLEPTGKTSFDQCFLLRLNNSVNIHSVQLALRALVQRHSMLRARFCRKDTGQWRQYISSHIDASLVIEHLYPDNSLEATQAMLQCRTLLNIKRGPTVAAVFSDRCGPQTLFIAVHHLVIDLVSWRVLLEDLEDILLGRPLQPTSSISFQAWQTIQAKHTADHLSPSDKIYSRMNQNHLSYWGKYSGGILHKNIVRNHFILDKTTTTALLGTCNDAFQTRVLELLIAALIHSFATVFPDRKPPAIFNETHGREAWDDSIDLSRTVGWFTSMFPVEAEVTTSGSLLDVIRKTKDCMRSFRDSGRSYFASHFVDDISANDFASTFPVEVMFNYQGVYQQLERKDSLFTSLPVPDGCDPASAEKAQRFALFDVSVVIQKGCMHVAITSDSGSRHQVRIRDLIEQYRSTLADIPILLQNRSPEWTLSDFPLAFQSYQDLDEFLHCSLPGLGLQVKDIEDIFPCSPMQEGILASQSKDSHTYRTCFVYQVASTLGEKVCCTRLQKAWKAVVRQHVMLRTVFADQIPGSSGIINLVLKDPQPSMSCFQSTEETVTIELFRAHHNPTSQRYGSLQHHLSICQLENQKVLICLDINHALIDAHSRSILLCDLQTAYQTGLHRDGASFRDVILYIGQQSQEEANRYWTKYLEGAEPCHFPSFSEFNDRLRKVETVPIPEIDESIVLKFCQEWEVTPATIIQAAWSLVLNRYTGSTAPCFGNLSSGRDLPIDNINEVFGPLINMLPCRINLNEQLTVLDVLRSVQNDYLNSLPYQTFPLASVHKILGLEASALFNTALSLQRIDDMEQNETSDIHFDAQEGLDPTEYDIVISGDYSATALKVVITFQTSCRNQCQRTYLARALSKAIHAIVIAPNSCVQDLNLVTDSERQYIWGLNSVVPRMNKQLIHKMIEEEVKSRPHAPAILSWDGEMTYGELDEASTRLSYHLASLGIGPESFVPLCFEKSMWVVVAMLAVLKAGGAFVPLDPGHPTSRHEEIFKQTEAKMVLSSVQHSVLWGSSPRSVVVVSEASISVLPPGMGAVDALFEPSNAAYIIFTSGSTGAPKGVVLEHQAVVTGCLGHGKAFGVRRDTRMLQFASYTFDACIAEILTTLLHGGCVCIPSESSRHDDLGTAMSSMNVNWALLTPTVAQLLNPEQVSSLTALVFGGEKVNSNDCEKWTDRVTMINGYGPTECCVCSAAYTIGHSQTFTSGTIGRSVASVSWIVDPANHNKLAPLGSVGELLIEGPILARGYLNDQAKTDAAFIEDPTWLVEGGGGHPGRRGRLYKTGDLVRYDSEGNLVYVGRKDGQVKVRGQRVELGEIEHHVRECMPEARQVVIEMIEPGGEKDKAMLAAFFQHIEKTDSPLVDSVLEDGSAAQVVFPVGLETRLAERLPGHMVPTVFFKLRKLPTTTSGKTDRKQLRDIGASFSTQQLAHMCKISQDSKRRPWTETERALQQLWARVLNIEPDSIGLDDSFFRLGGDSITAMRISSSARALHLNISTSDILRKKTINQIARQIPLSEPIPAGFAPETVGKEFGLSPIQDLYLQLEPSGKKSFDQCFFLQFNAKIELSSLRAALRALVQRHPMLRARFDRSNPGKWEQHISDQIDTSLEIQHVRTDTLLDHTPTQFILQSRDYLNIERGPIMAVVLFDGHDNQKVFIAVHHLVIDLVSWRVLLEDLEDILLGRPLQPTSSISFQAWQALQLEHMANHLSPSHSTDLAQSQLSYWGECPDILSYKSVVRENFMLDNETTSALLGACNDAFSTRPLELMIAALIHSFATVFPDRDTPAIFNETHGRETWNNDIDLTRTIGWFTSMFPVKLSSSANKSLFDIIRETKDFMRSVEHNGWSYFASQFVDENSSKDLALMFPVEVIFNYQGVYQQLEHQDSLFTNLSIPDGCEPESAVQAPRFALFEMSVVVEQGNAHVHVIRDSRTRHQERMVDWIKQYRSTLVEVSNIHRHQRTVWTLSDFPLAFKSYQDLDEFRNSTLPGLGLKPEDVEDVFSCSPVQEGILASQSKDADAYWTCFMYEVVPLPGTQVSCTRLQQAWEAVVLQHALLRTLLVDNVPGSSGVNNVILKTLEPSTSYFQAAEDTATLQLFRSHCTLPASIKRSSGPQHHLSICQLDNQKVFVCLDINHAIIDAHSRGILLRDLQAAYTSTKNLHINTTSFRDVVIHLHQQSQEEASRYWIKYLNGIEPCYFPSMLEAAEEPDGPRHGTVQVHDLDAAGIHEFCQRWEITPATIAQMAWALVLKSYTGYKTVCFGNLSSGRDLPIDNINDVFGPLITMVTCSVRFDKQQTVLEVLRSVQMDYLNSLAYQSFPLASVHKSLQLESSALFNTALSLQRMDDVGHDCTSSINFQSYVGKDPTEYDIIIGASYDNSSIEMGVTFNTAHISRIQAAHLTTSLGKAISLITKEPSRLSSDIDLMGKEEKRQIWAWNHEIPLVVDQCIQSRIVFMPPTASAILSWDGEMTYGELDEASTRLAYHLASLGIGPESFVPLCFEKSMWVVVAMLAVLKAGGAFVPLDPDHPTSRHEEIFKQTGARVVLTSDEYSRLWRDSLRSVVVVSEASISQLPLPVKEMRSAVTPSNAAYVIFTSGSTGVPKGVVLEHRAVVTSCLSHGKAFGFTKNTRVLQFASYTFDACITEIFTTLLHGGCICIPSESSRRNDLAYAINAMEVNWALLTPTVARLLDPDTIPSLKTLTFGGEQATTVDWERWGYSVDRINAYGPAESCVISIMHQDTGPFRSGTIGRSVASVGWVVDPENHNKLAPLGSVGELLIEGPILARGYLNDQAKTDAAFIEDPTWLVEGGGGHPGRRGRLYKTGDLVRYDSEGNLVYVGRKDGQVKVRGQRVELGEIEHHVRECMPEARQVVIEMIEPGGEKDKAMLAAFFQHIEKTDSPLVDSVLEDGSAAQVVFPVGLETRLAERLPGHMVPTAFFILQHLPVNTSGKTDRRRLREIGASFSAQDLAQARTSSHGPKRQPSTETERSLQQLWGQVLNIEPDNIGLDDNFFRLGGDSIKAMKMVGEARQKGLHMTVADVFRYSRLGTLASTATIRTCIEVEDIAAFSLIGSSSDIIQVRAETAAMCGVNASDVKDIYPCSSLQEGLMSLTSKRPGDYIMQSVLKLRADIDMETFRAAWEQVVQAVAVLRTRIVHNNRCGLLQAVIAEDVRWAQTEGLEEYLKHDNSVPMKLGEPLSRYALIGDQETGTCWFVWTIHHALYDGWSLPRIVDAVRKLLHGVKMETLSSFRPFIKYIGQQDQHAATQYWQATLDNFQAPCFPPLPPTVREPVADTTIEYHCPPLPITPSDTTTSTLIRAALAIVISHYTDSDDVIFGATVNGRNTPVSSIETIIGPTIATVPVRVRLALNATVCTFLEELQCQATKMIPFEQTGLQRIAKIGPQAHRACGFQTLLVVQPESDALESEEILGEWHTRSGIQQFTAYGLTLNCTLAPEGVQITAGIDTRIIELWLVKKLLGQLSSTMQQLVNADIGVKVADIAMHTTEDKQELWTRNCKVPMVFEQHIHYLFLKQAQTQLDAPAICSWDGEMTYGELDEMSTRLACHLVNLGVDLESLVPLCFEKSMWAVVSMLAVLKAGGAFVPLDPDHPTSRHEEIFKQTGARVVLTSDEYSRLWRDSLRSVVVVSEASISQLPLPVKEMRSAVTPSNAAYVIFTSGSTGVPKGVVLEHQAVVTSCLGHGKAFGFTQNVRMLQFASYTFDACIAEILTTLLHGGCVCIPSEHGRRNDLAKSINRMSANCAILTPTVARLLDPENITSLKTLVFGGERVSSEDCDRWVEKVRVINGYGPAECCVCSAAYTIGHSQTFTSGTIGRSVASVSWIVDPANHNKLAPLGSVGELLIEGPILARGYLNDQAKTDAAFIEDPTWLVEGGGGHPGRRGRLYKTGDLVRYDSEGNLVYVGRKDGQVKVRGQRVELGEIEHHVRECMPEARQVVVEMIEPGGEKDKAMLAAFFQHIEKTDSPLVDSVLEDGSAAQAVFPAGLETRLAERLPGHMVPTVFFELRQFPQTASGKTNRRRLHEIGASFSAQDLAQARTSSHGLKRQPSTETERSLQQLWGQVLNIEPDSIGLDDSFFQLGGDSIKAMNLVAEARKIGHRLDVADIIRSPRLGHLTEATFRSTHNIKSEDAPVVQSPAVGDPVVDWYLETTLPEPSTLPELEASPRPNRKPEVVVLTGCSGLFGHHLLNTLATHPSIRKVICVAVRRLADHLQSGQLHPPSDRLVYYEGDLTQPQFGLKTEEWGAIFSEADAVIHNGASTSHVKHYSALRAVNVESTRQLVRACLQRMIPIHYISSAVVAMFAGSNPASAKSCTKTNRTLQTDGAQGYLCSKWVSESMLEQAHAKYGLRVVIHRPSNIIREGGDAVNERAQFDVVHALLYYAHKMEAVPRIENNPGAFHLVSVKTCCNDAVRELLQDGSSNGEIIYVNNIGDDVVPMAELAQIGINKVGKVYSVLSMEKWTKAAIAEGMHPAVAAMVESYDWC</sequence>
<dbReference type="InterPro" id="IPR013120">
    <property type="entry name" value="FAR_NAD-bd"/>
</dbReference>
<evidence type="ECO:0000313" key="9">
    <source>
        <dbReference type="Proteomes" id="UP000700596"/>
    </source>
</evidence>
<feature type="domain" description="Carrier" evidence="7">
    <location>
        <begin position="572"/>
        <end position="648"/>
    </location>
</feature>
<dbReference type="InterPro" id="IPR020845">
    <property type="entry name" value="AMP-binding_CS"/>
</dbReference>
<evidence type="ECO:0000256" key="4">
    <source>
        <dbReference type="ARBA" id="ARBA00022598"/>
    </source>
</evidence>
<dbReference type="InterPro" id="IPR042099">
    <property type="entry name" value="ANL_N_sf"/>
</dbReference>
<dbReference type="Gene3D" id="3.30.300.30">
    <property type="match status" value="6"/>
</dbReference>
<dbReference type="CDD" id="cd19534">
    <property type="entry name" value="E_NRPS"/>
    <property type="match status" value="1"/>
</dbReference>
<dbReference type="NCBIfam" id="NF003417">
    <property type="entry name" value="PRK04813.1"/>
    <property type="match status" value="6"/>
</dbReference>
<dbReference type="FunFam" id="1.10.1200.10:FF:000005">
    <property type="entry name" value="Nonribosomal peptide synthetase 1"/>
    <property type="match status" value="5"/>
</dbReference>
<gene>
    <name evidence="8" type="ORF">B0J11DRAFT_616669</name>
</gene>
<protein>
    <recommendedName>
        <fullName evidence="7">Carrier domain-containing protein</fullName>
    </recommendedName>
</protein>
<reference evidence="8" key="1">
    <citation type="journal article" date="2021" name="Nat. Commun.">
        <title>Genetic determinants of endophytism in the Arabidopsis root mycobiome.</title>
        <authorList>
            <person name="Mesny F."/>
            <person name="Miyauchi S."/>
            <person name="Thiergart T."/>
            <person name="Pickel B."/>
            <person name="Atanasova L."/>
            <person name="Karlsson M."/>
            <person name="Huettel B."/>
            <person name="Barry K.W."/>
            <person name="Haridas S."/>
            <person name="Chen C."/>
            <person name="Bauer D."/>
            <person name="Andreopoulos W."/>
            <person name="Pangilinan J."/>
            <person name="LaButti K."/>
            <person name="Riley R."/>
            <person name="Lipzen A."/>
            <person name="Clum A."/>
            <person name="Drula E."/>
            <person name="Henrissat B."/>
            <person name="Kohler A."/>
            <person name="Grigoriev I.V."/>
            <person name="Martin F.M."/>
            <person name="Hacquard S."/>
        </authorList>
    </citation>
    <scope>NUCLEOTIDE SEQUENCE</scope>
    <source>
        <strain evidence="8">MPI-CAGE-CH-0243</strain>
    </source>
</reference>
<dbReference type="InterPro" id="IPR045851">
    <property type="entry name" value="AMP-bd_C_sf"/>
</dbReference>
<evidence type="ECO:0000256" key="3">
    <source>
        <dbReference type="ARBA" id="ARBA00022553"/>
    </source>
</evidence>
<feature type="domain" description="Carrier" evidence="7">
    <location>
        <begin position="7337"/>
        <end position="7413"/>
    </location>
</feature>
<dbReference type="OrthoDB" id="416786at2759"/>
<evidence type="ECO:0000256" key="6">
    <source>
        <dbReference type="SAM" id="MobiDB-lite"/>
    </source>
</evidence>
<dbReference type="Gene3D" id="3.40.50.720">
    <property type="entry name" value="NAD(P)-binding Rossmann-like Domain"/>
    <property type="match status" value="1"/>
</dbReference>
<evidence type="ECO:0000259" key="7">
    <source>
        <dbReference type="PROSITE" id="PS50075"/>
    </source>
</evidence>
<dbReference type="PROSITE" id="PS00012">
    <property type="entry name" value="PHOSPHOPANTETHEINE"/>
    <property type="match status" value="5"/>
</dbReference>
<comment type="similarity">
    <text evidence="5">Belongs to the NRP synthetase family.</text>
</comment>
<dbReference type="GO" id="GO:0044550">
    <property type="term" value="P:secondary metabolite biosynthetic process"/>
    <property type="evidence" value="ECO:0007669"/>
    <property type="project" value="TreeGrafter"/>
</dbReference>
<dbReference type="SUPFAM" id="SSF52777">
    <property type="entry name" value="CoA-dependent acyltransferases"/>
    <property type="match status" value="16"/>
</dbReference>
<dbReference type="Pfam" id="PF00668">
    <property type="entry name" value="Condensation"/>
    <property type="match status" value="9"/>
</dbReference>
<accession>A0A9P9IG84</accession>
<feature type="domain" description="Carrier" evidence="7">
    <location>
        <begin position="6257"/>
        <end position="6333"/>
    </location>
</feature>
<dbReference type="GO" id="GO:0031177">
    <property type="term" value="F:phosphopantetheine binding"/>
    <property type="evidence" value="ECO:0007669"/>
    <property type="project" value="InterPro"/>
</dbReference>
<dbReference type="InterPro" id="IPR036291">
    <property type="entry name" value="NAD(P)-bd_dom_sf"/>
</dbReference>
<evidence type="ECO:0000256" key="1">
    <source>
        <dbReference type="ARBA" id="ARBA00004685"/>
    </source>
</evidence>
<dbReference type="FunFam" id="3.40.50.980:FF:000001">
    <property type="entry name" value="Non-ribosomal peptide synthetase"/>
    <property type="match status" value="6"/>
</dbReference>
<dbReference type="InterPro" id="IPR023213">
    <property type="entry name" value="CAT-like_dom_sf"/>
</dbReference>
<dbReference type="EMBL" id="JAGMWT010000011">
    <property type="protein sequence ID" value="KAH7119536.1"/>
    <property type="molecule type" value="Genomic_DNA"/>
</dbReference>
<name>A0A9P9IG84_9PLEO</name>
<dbReference type="InterPro" id="IPR020806">
    <property type="entry name" value="PKS_PP-bd"/>
</dbReference>
<dbReference type="GO" id="GO:0043041">
    <property type="term" value="P:amino acid activation for nonribosomal peptide biosynthetic process"/>
    <property type="evidence" value="ECO:0007669"/>
    <property type="project" value="TreeGrafter"/>
</dbReference>
<dbReference type="SUPFAM" id="SSF51735">
    <property type="entry name" value="NAD(P)-binding Rossmann-fold domains"/>
    <property type="match status" value="1"/>
</dbReference>
<dbReference type="InterPro" id="IPR009081">
    <property type="entry name" value="PP-bd_ACP"/>
</dbReference>
<organism evidence="8 9">
    <name type="scientific">Dendryphion nanum</name>
    <dbReference type="NCBI Taxonomy" id="256645"/>
    <lineage>
        <taxon>Eukaryota</taxon>
        <taxon>Fungi</taxon>
        <taxon>Dikarya</taxon>
        <taxon>Ascomycota</taxon>
        <taxon>Pezizomycotina</taxon>
        <taxon>Dothideomycetes</taxon>
        <taxon>Pleosporomycetidae</taxon>
        <taxon>Pleosporales</taxon>
        <taxon>Torulaceae</taxon>
        <taxon>Dendryphion</taxon>
    </lineage>
</organism>
<dbReference type="Pfam" id="PF00501">
    <property type="entry name" value="AMP-binding"/>
    <property type="match status" value="6"/>
</dbReference>
<dbReference type="FunFam" id="3.40.50.12780:FF:000014">
    <property type="entry name" value="Nonribosomal peptide synthetase 1"/>
    <property type="match status" value="6"/>
</dbReference>
<dbReference type="FunFam" id="3.30.559.30:FF:000002">
    <property type="entry name" value="Nonribosomal peptide synthase Pes1"/>
    <property type="match status" value="3"/>
</dbReference>
<dbReference type="NCBIfam" id="TIGR01733">
    <property type="entry name" value="AA-adenyl-dom"/>
    <property type="match status" value="6"/>
</dbReference>
<dbReference type="InterPro" id="IPR001242">
    <property type="entry name" value="Condensation_dom"/>
</dbReference>
<dbReference type="Pfam" id="PF07993">
    <property type="entry name" value="NAD_binding_4"/>
    <property type="match status" value="1"/>
</dbReference>
<dbReference type="Gene3D" id="2.30.38.10">
    <property type="entry name" value="Luciferase, Domain 3"/>
    <property type="match status" value="1"/>
</dbReference>
<dbReference type="InterPro" id="IPR010071">
    <property type="entry name" value="AA_adenyl_dom"/>
</dbReference>
<comment type="pathway">
    <text evidence="1">Mycotoxin biosynthesis.</text>
</comment>
<dbReference type="PANTHER" id="PTHR45527:SF16">
    <property type="entry name" value="NONRIBOSOMAL PEPTIDE SYNTHASE ATNA-RELATED"/>
    <property type="match status" value="1"/>
</dbReference>
<dbReference type="CDD" id="cd19542">
    <property type="entry name" value="CT_NRPS-like"/>
    <property type="match status" value="3"/>
</dbReference>
<keyword evidence="4" id="KW-0436">Ligase</keyword>
<evidence type="ECO:0000256" key="2">
    <source>
        <dbReference type="ARBA" id="ARBA00022450"/>
    </source>
</evidence>
<dbReference type="Pfam" id="PF00550">
    <property type="entry name" value="PP-binding"/>
    <property type="match status" value="6"/>
</dbReference>
<proteinExistence type="inferred from homology"/>
<dbReference type="SUPFAM" id="SSF47336">
    <property type="entry name" value="ACP-like"/>
    <property type="match status" value="6"/>
</dbReference>
<keyword evidence="3" id="KW-0597">Phosphoprotein</keyword>
<dbReference type="PROSITE" id="PS50075">
    <property type="entry name" value="CARRIER"/>
    <property type="match status" value="6"/>
</dbReference>
<dbReference type="Gene3D" id="3.30.559.30">
    <property type="entry name" value="Nonribosomal peptide synthetase, condensation domain"/>
    <property type="match status" value="8"/>
</dbReference>
<dbReference type="CDD" id="cd05918">
    <property type="entry name" value="A_NRPS_SidN3_like"/>
    <property type="match status" value="6"/>
</dbReference>
<dbReference type="Proteomes" id="UP000700596">
    <property type="component" value="Unassembled WGS sequence"/>
</dbReference>
<dbReference type="SMART" id="SM00823">
    <property type="entry name" value="PKS_PP"/>
    <property type="match status" value="6"/>
</dbReference>
<dbReference type="InterPro" id="IPR036736">
    <property type="entry name" value="ACP-like_sf"/>
</dbReference>
<dbReference type="CDD" id="cd19545">
    <property type="entry name" value="FUM14_C_NRPS-like"/>
    <property type="match status" value="2"/>
</dbReference>
<evidence type="ECO:0000313" key="8">
    <source>
        <dbReference type="EMBL" id="KAH7119536.1"/>
    </source>
</evidence>
<dbReference type="GO" id="GO:0016874">
    <property type="term" value="F:ligase activity"/>
    <property type="evidence" value="ECO:0007669"/>
    <property type="project" value="UniProtKB-KW"/>
</dbReference>
<dbReference type="PANTHER" id="PTHR45527">
    <property type="entry name" value="NONRIBOSOMAL PEPTIDE SYNTHETASE"/>
    <property type="match status" value="1"/>
</dbReference>
<feature type="domain" description="Carrier" evidence="7">
    <location>
        <begin position="2108"/>
        <end position="2184"/>
    </location>
</feature>
<dbReference type="Gene3D" id="3.40.50.980">
    <property type="match status" value="2"/>
</dbReference>
<dbReference type="Gene3D" id="3.40.50.12780">
    <property type="entry name" value="N-terminal domain of ligase-like"/>
    <property type="match status" value="5"/>
</dbReference>
<dbReference type="PROSITE" id="PS00455">
    <property type="entry name" value="AMP_BINDING"/>
    <property type="match status" value="6"/>
</dbReference>
<feature type="region of interest" description="Disordered" evidence="6">
    <location>
        <begin position="3174"/>
        <end position="3195"/>
    </location>
</feature>
<feature type="domain" description="Carrier" evidence="7">
    <location>
        <begin position="4722"/>
        <end position="4798"/>
    </location>
</feature>
<comment type="caution">
    <text evidence="8">The sequence shown here is derived from an EMBL/GenBank/DDBJ whole genome shotgun (WGS) entry which is preliminary data.</text>
</comment>
<dbReference type="InterPro" id="IPR000873">
    <property type="entry name" value="AMP-dep_synth/lig_dom"/>
</dbReference>
<dbReference type="SUPFAM" id="SSF56801">
    <property type="entry name" value="Acetyl-CoA synthetase-like"/>
    <property type="match status" value="6"/>
</dbReference>
<dbReference type="FunFam" id="3.30.559.10:FF:000016">
    <property type="entry name" value="Nonribosomal peptide synthase Pes1"/>
    <property type="match status" value="1"/>
</dbReference>
<dbReference type="Gene3D" id="1.10.1200.10">
    <property type="entry name" value="ACP-like"/>
    <property type="match status" value="6"/>
</dbReference>
<dbReference type="InterPro" id="IPR006162">
    <property type="entry name" value="Ppantetheine_attach_site"/>
</dbReference>
<keyword evidence="2" id="KW-0596">Phosphopantetheine</keyword>
<dbReference type="FunFam" id="3.30.300.30:FF:000015">
    <property type="entry name" value="Nonribosomal peptide synthase SidD"/>
    <property type="match status" value="6"/>
</dbReference>
<dbReference type="Gene3D" id="3.30.559.10">
    <property type="entry name" value="Chloramphenicol acetyltransferase-like domain"/>
    <property type="match status" value="8"/>
</dbReference>
<dbReference type="GO" id="GO:0005737">
    <property type="term" value="C:cytoplasm"/>
    <property type="evidence" value="ECO:0007669"/>
    <property type="project" value="TreeGrafter"/>
</dbReference>
<keyword evidence="9" id="KW-1185">Reference proteome</keyword>
<feature type="region of interest" description="Disordered" evidence="6">
    <location>
        <begin position="6243"/>
        <end position="6262"/>
    </location>
</feature>
<evidence type="ECO:0000256" key="5">
    <source>
        <dbReference type="ARBA" id="ARBA00029454"/>
    </source>
</evidence>
<dbReference type="FunFam" id="3.30.559.30:FF:000003">
    <property type="entry name" value="Nonribosomal peptide synthase SidD"/>
    <property type="match status" value="2"/>
</dbReference>
<feature type="domain" description="Carrier" evidence="7">
    <location>
        <begin position="3188"/>
        <end position="3264"/>
    </location>
</feature>